<protein>
    <submittedName>
        <fullName evidence="2">Uncharacterized protein</fullName>
    </submittedName>
</protein>
<accession>A0A1Z3HTL7</accession>
<evidence type="ECO:0000313" key="2">
    <source>
        <dbReference type="EMBL" id="ASC73625.1"/>
    </source>
</evidence>
<dbReference type="AlphaFoldDB" id="A0A1Z3HTL7"/>
<reference evidence="2 3" key="1">
    <citation type="journal article" date="2016" name="Biochim. Biophys. Acta">
        <title>Characterization of red-shifted phycobilisomes isolated from the chlorophyll f-containing cyanobacterium Halomicronema hongdechloris.</title>
        <authorList>
            <person name="Li Y."/>
            <person name="Lin Y."/>
            <person name="Garvey C.J."/>
            <person name="Birch D."/>
            <person name="Corkery R.W."/>
            <person name="Loughlin P.C."/>
            <person name="Scheer H."/>
            <person name="Willows R.D."/>
            <person name="Chen M."/>
        </authorList>
    </citation>
    <scope>NUCLEOTIDE SEQUENCE [LARGE SCALE GENOMIC DNA]</scope>
    <source>
        <strain evidence="2 3">C2206</strain>
    </source>
</reference>
<dbReference type="EMBL" id="CP021983">
    <property type="protein sequence ID" value="ASC73625.1"/>
    <property type="molecule type" value="Genomic_DNA"/>
</dbReference>
<feature type="transmembrane region" description="Helical" evidence="1">
    <location>
        <begin position="57"/>
        <end position="75"/>
    </location>
</feature>
<dbReference type="STRING" id="1641165.XM38_23825"/>
<keyword evidence="1" id="KW-1133">Transmembrane helix</keyword>
<keyword evidence="1" id="KW-0812">Transmembrane</keyword>
<evidence type="ECO:0000313" key="3">
    <source>
        <dbReference type="Proteomes" id="UP000191901"/>
    </source>
</evidence>
<gene>
    <name evidence="2" type="ORF">XM38_045960</name>
</gene>
<dbReference type="Proteomes" id="UP000191901">
    <property type="component" value="Chromosome"/>
</dbReference>
<feature type="transmembrane region" description="Helical" evidence="1">
    <location>
        <begin position="7"/>
        <end position="23"/>
    </location>
</feature>
<evidence type="ECO:0000256" key="1">
    <source>
        <dbReference type="SAM" id="Phobius"/>
    </source>
</evidence>
<feature type="transmembrane region" description="Helical" evidence="1">
    <location>
        <begin position="81"/>
        <end position="98"/>
    </location>
</feature>
<keyword evidence="1" id="KW-0472">Membrane</keyword>
<sequence>MHQIRTYFIGMMVLASGIIIYNLWHFLLFTAVFGVTLYLCTVVAHKMKQNSFGYSRAVLVPLAVAFTGVSLGIALCGSPMLIPVGGFPLLSLIIYPKVQHWRLVANYKRNAPYLIQP</sequence>
<dbReference type="RefSeq" id="WP_080813364.1">
    <property type="nucleotide sequence ID" value="NZ_CP021983.2"/>
</dbReference>
<name>A0A1Z3HTL7_9CYAN</name>
<organism evidence="2 3">
    <name type="scientific">Halomicronema hongdechloris C2206</name>
    <dbReference type="NCBI Taxonomy" id="1641165"/>
    <lineage>
        <taxon>Bacteria</taxon>
        <taxon>Bacillati</taxon>
        <taxon>Cyanobacteriota</taxon>
        <taxon>Cyanophyceae</taxon>
        <taxon>Nodosilineales</taxon>
        <taxon>Nodosilineaceae</taxon>
        <taxon>Halomicronema</taxon>
    </lineage>
</organism>
<keyword evidence="3" id="KW-1185">Reference proteome</keyword>
<proteinExistence type="predicted"/>
<feature type="transmembrane region" description="Helical" evidence="1">
    <location>
        <begin position="29"/>
        <end position="45"/>
    </location>
</feature>
<dbReference type="KEGG" id="hhg:XM38_045960"/>